<reference evidence="3" key="1">
    <citation type="submission" date="2014-03" db="EMBL/GenBank/DDBJ databases">
        <title>The Genome Sequence of Puccinia striiformis f. sp. tritici PST-78.</title>
        <authorList>
            <consortium name="The Broad Institute Genome Sequencing Platform"/>
            <person name="Cuomo C."/>
            <person name="Hulbert S."/>
            <person name="Chen X."/>
            <person name="Walker B."/>
            <person name="Young S.K."/>
            <person name="Zeng Q."/>
            <person name="Gargeya S."/>
            <person name="Fitzgerald M."/>
            <person name="Haas B."/>
            <person name="Abouelleil A."/>
            <person name="Alvarado L."/>
            <person name="Arachchi H.M."/>
            <person name="Berlin A.M."/>
            <person name="Chapman S.B."/>
            <person name="Goldberg J."/>
            <person name="Griggs A."/>
            <person name="Gujja S."/>
            <person name="Hansen M."/>
            <person name="Howarth C."/>
            <person name="Imamovic A."/>
            <person name="Larimer J."/>
            <person name="McCowan C."/>
            <person name="Montmayeur A."/>
            <person name="Murphy C."/>
            <person name="Neiman D."/>
            <person name="Pearson M."/>
            <person name="Priest M."/>
            <person name="Roberts A."/>
            <person name="Saif S."/>
            <person name="Shea T."/>
            <person name="Sisk P."/>
            <person name="Sykes S."/>
            <person name="Wortman J."/>
            <person name="Nusbaum C."/>
            <person name="Birren B."/>
        </authorList>
    </citation>
    <scope>NUCLEOTIDE SEQUENCE [LARGE SCALE GENOMIC DNA]</scope>
    <source>
        <strain evidence="3">race PST-78</strain>
    </source>
</reference>
<sequence length="348" mass="38964">MEVRWLEDTNKNHHRFRVWLLKMDMVGRRLAAAYMILWDEAVSTQRHSIEAVNKSLQLPMDNKKPFGGKSEHATLIKSSSLWPPIKTFSLKENMHLSLGLQGACRKENEDFARNIMAIGEGLTQHKDLVQVEVQGVNVAYDDKRVSQPLLSLTPLNADAQSINVRVLDCLTGEEILSHSIDWPDKEAADCLTEEGLNKLAFAGFPDHKLSLKAGIPVVLLRNLNVSEGLWNGTRLLVLRLTSNALEARVLTGPFKGRQVSIPKITLFHEGNTSVKVPFYLYQFPAVAAFAMTINKSQGQSMKHVAVVLISQVFAHGQLYIALLRVRDVCNLLVVQMSRFTRSGSIVFL</sequence>
<protein>
    <recommendedName>
        <fullName evidence="1">DNA helicase Pif1-like 2B domain-containing protein</fullName>
    </recommendedName>
</protein>
<dbReference type="EMBL" id="AJIL01000061">
    <property type="protein sequence ID" value="KNE98086.1"/>
    <property type="molecule type" value="Genomic_DNA"/>
</dbReference>
<dbReference type="PANTHER" id="PTHR10492">
    <property type="match status" value="1"/>
</dbReference>
<dbReference type="STRING" id="1165861.A0A0L0VFW6"/>
<keyword evidence="3" id="KW-1185">Reference proteome</keyword>
<dbReference type="InterPro" id="IPR027417">
    <property type="entry name" value="P-loop_NTPase"/>
</dbReference>
<dbReference type="InterPro" id="IPR049163">
    <property type="entry name" value="Pif1-like_2B_dom"/>
</dbReference>
<proteinExistence type="predicted"/>
<dbReference type="AlphaFoldDB" id="A0A0L0VFW6"/>
<evidence type="ECO:0000259" key="1">
    <source>
        <dbReference type="Pfam" id="PF21530"/>
    </source>
</evidence>
<comment type="caution">
    <text evidence="2">The sequence shown here is derived from an EMBL/GenBank/DDBJ whole genome shotgun (WGS) entry which is preliminary data.</text>
</comment>
<gene>
    <name evidence="2" type="ORF">PSTG_08759</name>
</gene>
<accession>A0A0L0VFW6</accession>
<dbReference type="SUPFAM" id="SSF52540">
    <property type="entry name" value="P-loop containing nucleoside triphosphate hydrolases"/>
    <property type="match status" value="1"/>
</dbReference>
<name>A0A0L0VFW6_9BASI</name>
<organism evidence="2 3">
    <name type="scientific">Puccinia striiformis f. sp. tritici PST-78</name>
    <dbReference type="NCBI Taxonomy" id="1165861"/>
    <lineage>
        <taxon>Eukaryota</taxon>
        <taxon>Fungi</taxon>
        <taxon>Dikarya</taxon>
        <taxon>Basidiomycota</taxon>
        <taxon>Pucciniomycotina</taxon>
        <taxon>Pucciniomycetes</taxon>
        <taxon>Pucciniales</taxon>
        <taxon>Pucciniaceae</taxon>
        <taxon>Puccinia</taxon>
    </lineage>
</organism>
<dbReference type="Proteomes" id="UP000054564">
    <property type="component" value="Unassembled WGS sequence"/>
</dbReference>
<feature type="domain" description="DNA helicase Pif1-like 2B" evidence="1">
    <location>
        <begin position="196"/>
        <end position="240"/>
    </location>
</feature>
<dbReference type="OrthoDB" id="3353471at2759"/>
<dbReference type="PANTHER" id="PTHR10492:SF57">
    <property type="entry name" value="ATP-DEPENDENT DNA HELICASE"/>
    <property type="match status" value="1"/>
</dbReference>
<evidence type="ECO:0000313" key="3">
    <source>
        <dbReference type="Proteomes" id="UP000054564"/>
    </source>
</evidence>
<dbReference type="Pfam" id="PF21530">
    <property type="entry name" value="Pif1_2B_dom"/>
    <property type="match status" value="1"/>
</dbReference>
<dbReference type="CDD" id="cd18809">
    <property type="entry name" value="SF1_C_RecD"/>
    <property type="match status" value="1"/>
</dbReference>
<evidence type="ECO:0000313" key="2">
    <source>
        <dbReference type="EMBL" id="KNE98086.1"/>
    </source>
</evidence>